<evidence type="ECO:0000256" key="5">
    <source>
        <dbReference type="ARBA" id="ARBA00022553"/>
    </source>
</evidence>
<dbReference type="Gene3D" id="3.40.50.300">
    <property type="entry name" value="P-loop containing nucleotide triphosphate hydrolases"/>
    <property type="match status" value="1"/>
</dbReference>
<evidence type="ECO:0000256" key="4">
    <source>
        <dbReference type="ARBA" id="ARBA00012438"/>
    </source>
</evidence>
<sequence>MGDVKGTLRIHLGSAPGVGTTHHALAEARRRAERGVDVVVGAVHTHRRIHTSALLEGLETVPPLPSGAVDTAAVITRAPQVVLVDDLARPNGPGSPNSARWQDVEELLAAGIDVLSTVGIHHLDSLYDVVHQITGARPEYTVPDRVVRGAAEIELVDVTPQELRRRMAHGDLHPAERVDAAMADYYREGNLAALRELALLWTADRVEEGLTRYRGEHEIRNTWEARERVVVALTGGPEGETLIRRAARVAARSRGGRPQPSHLLAVHVVPPSGIGEQPTGELLRQRHLLAELGGTYHQVVGTDVPSALLEFARGAHATQIVLGSSRRRPWQYVFGPGVGTIVSRESGDIDVHIVTHEEVGRGRWPLPAVGRGLNEHRRLWGWTLALMAPPFLTLVLALPVFVEVGPASDPLLLLFITVATAAVGGLPPALASALWSALLLTVLLSPLHGRPSVSLDNFLSMAAFVLVGALVAVMVETAARRSAQAVRGRAEADAVTLLAASVLSGNEPLQALLRRIREAFGQRSATLLERLDDGRWHAVHSVGAPACESPEEADALVSVSDTVALGLRGRMLPAADRGVLGAFATHVGIALEHRRLAWDAAEARGQAAGNRMRTALLAAVSHDLRTPLTSIKASVSSLRATDIRLSEEDRAELLETVEESADRLNRLIGNLLDMSRVQTDSVRPHLHAVALEEVLPATLLGVPTDAVVVDVPGDLPRVRVDAGLLDRAVANVVTNAVRYNPDPRTPVLVAASAHGDSVQLRVVDRGPGVSDEAKQRMFEAFQRLGDAPQGTGVGLGLAVARGFVEAMHGTLAPEDTPGGGLTMVFTLRAVDEGEDEEERHAGPGR</sequence>
<dbReference type="SUPFAM" id="SSF55874">
    <property type="entry name" value="ATPase domain of HSP90 chaperone/DNA topoisomerase II/histidine kinase"/>
    <property type="match status" value="1"/>
</dbReference>
<evidence type="ECO:0000256" key="8">
    <source>
        <dbReference type="ARBA" id="ARBA00022741"/>
    </source>
</evidence>
<dbReference type="Gene3D" id="3.40.50.620">
    <property type="entry name" value="HUPs"/>
    <property type="match status" value="1"/>
</dbReference>
<dbReference type="Pfam" id="PF13493">
    <property type="entry name" value="DUF4118"/>
    <property type="match status" value="1"/>
</dbReference>
<keyword evidence="12" id="KW-0902">Two-component regulatory system</keyword>
<protein>
    <recommendedName>
        <fullName evidence="4">histidine kinase</fullName>
        <ecNumber evidence="4">2.7.13.3</ecNumber>
    </recommendedName>
</protein>
<dbReference type="InterPro" id="IPR005467">
    <property type="entry name" value="His_kinase_dom"/>
</dbReference>
<evidence type="ECO:0000256" key="14">
    <source>
        <dbReference type="SAM" id="Phobius"/>
    </source>
</evidence>
<dbReference type="RefSeq" id="WP_254420363.1">
    <property type="nucleotide sequence ID" value="NZ_BAAAJB010000061.1"/>
</dbReference>
<evidence type="ECO:0000256" key="11">
    <source>
        <dbReference type="ARBA" id="ARBA00022989"/>
    </source>
</evidence>
<evidence type="ECO:0000256" key="7">
    <source>
        <dbReference type="ARBA" id="ARBA00022692"/>
    </source>
</evidence>
<keyword evidence="11 14" id="KW-1133">Transmembrane helix</keyword>
<organism evidence="16 17">
    <name type="scientific">Nocardiopsis exhalans</name>
    <dbReference type="NCBI Taxonomy" id="163604"/>
    <lineage>
        <taxon>Bacteria</taxon>
        <taxon>Bacillati</taxon>
        <taxon>Actinomycetota</taxon>
        <taxon>Actinomycetes</taxon>
        <taxon>Streptosporangiales</taxon>
        <taxon>Nocardiopsidaceae</taxon>
        <taxon>Nocardiopsis</taxon>
    </lineage>
</organism>
<dbReference type="Pfam" id="PF02518">
    <property type="entry name" value="HATPase_c"/>
    <property type="match status" value="1"/>
</dbReference>
<dbReference type="InterPro" id="IPR003852">
    <property type="entry name" value="Sig_transdc_His_kinase_KdpD_N"/>
</dbReference>
<dbReference type="PRINTS" id="PR00344">
    <property type="entry name" value="BCTRLSENSOR"/>
</dbReference>
<feature type="transmembrane region" description="Helical" evidence="14">
    <location>
        <begin position="379"/>
        <end position="402"/>
    </location>
</feature>
<dbReference type="SUPFAM" id="SSF52402">
    <property type="entry name" value="Adenine nucleotide alpha hydrolases-like"/>
    <property type="match status" value="1"/>
</dbReference>
<comment type="catalytic activity">
    <reaction evidence="1">
        <text>ATP + protein L-histidine = ADP + protein N-phospho-L-histidine.</text>
        <dbReference type="EC" id="2.7.13.3"/>
    </reaction>
</comment>
<dbReference type="InterPro" id="IPR036097">
    <property type="entry name" value="HisK_dim/P_sf"/>
</dbReference>
<dbReference type="InterPro" id="IPR014729">
    <property type="entry name" value="Rossmann-like_a/b/a_fold"/>
</dbReference>
<dbReference type="InterPro" id="IPR052023">
    <property type="entry name" value="Histidine_kinase_KdpD"/>
</dbReference>
<evidence type="ECO:0000256" key="13">
    <source>
        <dbReference type="ARBA" id="ARBA00023136"/>
    </source>
</evidence>
<evidence type="ECO:0000256" key="2">
    <source>
        <dbReference type="ARBA" id="ARBA00004141"/>
    </source>
</evidence>
<evidence type="ECO:0000256" key="1">
    <source>
        <dbReference type="ARBA" id="ARBA00000085"/>
    </source>
</evidence>
<evidence type="ECO:0000313" key="16">
    <source>
        <dbReference type="EMBL" id="USY21485.1"/>
    </source>
</evidence>
<dbReference type="PROSITE" id="PS50109">
    <property type="entry name" value="HIS_KIN"/>
    <property type="match status" value="1"/>
</dbReference>
<accession>A0ABY5DEM5</accession>
<dbReference type="PANTHER" id="PTHR45569:SF1">
    <property type="entry name" value="SENSOR PROTEIN KDPD"/>
    <property type="match status" value="1"/>
</dbReference>
<dbReference type="Proteomes" id="UP001055940">
    <property type="component" value="Chromosome"/>
</dbReference>
<dbReference type="Gene3D" id="3.30.565.10">
    <property type="entry name" value="Histidine kinase-like ATPase, C-terminal domain"/>
    <property type="match status" value="1"/>
</dbReference>
<evidence type="ECO:0000259" key="15">
    <source>
        <dbReference type="PROSITE" id="PS50109"/>
    </source>
</evidence>
<keyword evidence="8" id="KW-0547">Nucleotide-binding</keyword>
<dbReference type="SUPFAM" id="SSF47384">
    <property type="entry name" value="Homodimeric domain of signal transducing histidine kinase"/>
    <property type="match status" value="1"/>
</dbReference>
<keyword evidence="5" id="KW-0597">Phosphoprotein</keyword>
<keyword evidence="17" id="KW-1185">Reference proteome</keyword>
<dbReference type="Gene3D" id="1.10.287.130">
    <property type="match status" value="1"/>
</dbReference>
<evidence type="ECO:0000256" key="6">
    <source>
        <dbReference type="ARBA" id="ARBA00022679"/>
    </source>
</evidence>
<dbReference type="InterPro" id="IPR003661">
    <property type="entry name" value="HisK_dim/P_dom"/>
</dbReference>
<dbReference type="CDD" id="cd00075">
    <property type="entry name" value="HATPase"/>
    <property type="match status" value="1"/>
</dbReference>
<keyword evidence="6" id="KW-0808">Transferase</keyword>
<evidence type="ECO:0000256" key="3">
    <source>
        <dbReference type="ARBA" id="ARBA00004236"/>
    </source>
</evidence>
<dbReference type="Pfam" id="PF02702">
    <property type="entry name" value="KdpD"/>
    <property type="match status" value="1"/>
</dbReference>
<keyword evidence="10 16" id="KW-0067">ATP-binding</keyword>
<comment type="subcellular location">
    <subcellularLocation>
        <location evidence="3">Cell membrane</location>
    </subcellularLocation>
    <subcellularLocation>
        <location evidence="2">Membrane</location>
        <topology evidence="2">Multi-pass membrane protein</topology>
    </subcellularLocation>
</comment>
<evidence type="ECO:0000313" key="17">
    <source>
        <dbReference type="Proteomes" id="UP001055940"/>
    </source>
</evidence>
<dbReference type="SMART" id="SM00388">
    <property type="entry name" value="HisKA"/>
    <property type="match status" value="1"/>
</dbReference>
<proteinExistence type="predicted"/>
<keyword evidence="7 14" id="KW-0812">Transmembrane</keyword>
<keyword evidence="9" id="KW-0418">Kinase</keyword>
<dbReference type="Gene3D" id="1.20.120.620">
    <property type="entry name" value="Backbone structure of the membrane domain of e. Coli histidine kinase receptor kdpd"/>
    <property type="match status" value="1"/>
</dbReference>
<dbReference type="InterPro" id="IPR036890">
    <property type="entry name" value="HATPase_C_sf"/>
</dbReference>
<dbReference type="EMBL" id="CP099837">
    <property type="protein sequence ID" value="USY21485.1"/>
    <property type="molecule type" value="Genomic_DNA"/>
</dbReference>
<evidence type="ECO:0000256" key="12">
    <source>
        <dbReference type="ARBA" id="ARBA00023012"/>
    </source>
</evidence>
<evidence type="ECO:0000256" key="10">
    <source>
        <dbReference type="ARBA" id="ARBA00022840"/>
    </source>
</evidence>
<feature type="transmembrane region" description="Helical" evidence="14">
    <location>
        <begin position="458"/>
        <end position="479"/>
    </location>
</feature>
<dbReference type="SMART" id="SM00387">
    <property type="entry name" value="HATPase_c"/>
    <property type="match status" value="1"/>
</dbReference>
<dbReference type="GO" id="GO:0005524">
    <property type="term" value="F:ATP binding"/>
    <property type="evidence" value="ECO:0007669"/>
    <property type="project" value="UniProtKB-KW"/>
</dbReference>
<name>A0ABY5DEM5_9ACTN</name>
<dbReference type="CDD" id="cd00082">
    <property type="entry name" value="HisKA"/>
    <property type="match status" value="1"/>
</dbReference>
<feature type="domain" description="Histidine kinase" evidence="15">
    <location>
        <begin position="619"/>
        <end position="831"/>
    </location>
</feature>
<dbReference type="InterPro" id="IPR004358">
    <property type="entry name" value="Sig_transdc_His_kin-like_C"/>
</dbReference>
<dbReference type="InterPro" id="IPR027417">
    <property type="entry name" value="P-loop_NTPase"/>
</dbReference>
<gene>
    <name evidence="16" type="ORF">NE857_07705</name>
</gene>
<dbReference type="InterPro" id="IPR025201">
    <property type="entry name" value="KdpD_TM"/>
</dbReference>
<feature type="transmembrane region" description="Helical" evidence="14">
    <location>
        <begin position="411"/>
        <end position="438"/>
    </location>
</feature>
<reference evidence="16" key="1">
    <citation type="submission" date="2022-06" db="EMBL/GenBank/DDBJ databases">
        <authorList>
            <person name="Ping M."/>
        </authorList>
    </citation>
    <scope>NUCLEOTIDE SEQUENCE</scope>
    <source>
        <strain evidence="16">JCM11759T</strain>
    </source>
</reference>
<dbReference type="Pfam" id="PF00512">
    <property type="entry name" value="HisKA"/>
    <property type="match status" value="1"/>
</dbReference>
<evidence type="ECO:0000256" key="9">
    <source>
        <dbReference type="ARBA" id="ARBA00022777"/>
    </source>
</evidence>
<dbReference type="EC" id="2.7.13.3" evidence="4"/>
<dbReference type="InterPro" id="IPR038318">
    <property type="entry name" value="KdpD_sf"/>
</dbReference>
<dbReference type="PANTHER" id="PTHR45569">
    <property type="entry name" value="SENSOR PROTEIN KDPD"/>
    <property type="match status" value="1"/>
</dbReference>
<dbReference type="InterPro" id="IPR003594">
    <property type="entry name" value="HATPase_dom"/>
</dbReference>
<keyword evidence="13 14" id="KW-0472">Membrane</keyword>